<reference evidence="1" key="1">
    <citation type="journal article" date="2015" name="Nature">
        <title>Complex archaea that bridge the gap between prokaryotes and eukaryotes.</title>
        <authorList>
            <person name="Spang A."/>
            <person name="Saw J.H."/>
            <person name="Jorgensen S.L."/>
            <person name="Zaremba-Niedzwiedzka K."/>
            <person name="Martijn J."/>
            <person name="Lind A.E."/>
            <person name="van Eijk R."/>
            <person name="Schleper C."/>
            <person name="Guy L."/>
            <person name="Ettema T.J."/>
        </authorList>
    </citation>
    <scope>NUCLEOTIDE SEQUENCE</scope>
</reference>
<sequence length="75" mass="8630">MVKANLIAYSTTFRLRRAVRTAKSLEVTFPWVVAEKEAESLGLTVDEFLKIYELKSQWGDFPGVRYTFKPIDDGE</sequence>
<proteinExistence type="predicted"/>
<accession>A0A0F9P7J0</accession>
<organism evidence="1">
    <name type="scientific">marine sediment metagenome</name>
    <dbReference type="NCBI Taxonomy" id="412755"/>
    <lineage>
        <taxon>unclassified sequences</taxon>
        <taxon>metagenomes</taxon>
        <taxon>ecological metagenomes</taxon>
    </lineage>
</organism>
<dbReference type="EMBL" id="LAZR01005804">
    <property type="protein sequence ID" value="KKM97005.1"/>
    <property type="molecule type" value="Genomic_DNA"/>
</dbReference>
<protein>
    <submittedName>
        <fullName evidence="1">Uncharacterized protein</fullName>
    </submittedName>
</protein>
<dbReference type="AlphaFoldDB" id="A0A0F9P7J0"/>
<evidence type="ECO:0000313" key="1">
    <source>
        <dbReference type="EMBL" id="KKM97005.1"/>
    </source>
</evidence>
<comment type="caution">
    <text evidence="1">The sequence shown here is derived from an EMBL/GenBank/DDBJ whole genome shotgun (WGS) entry which is preliminary data.</text>
</comment>
<name>A0A0F9P7J0_9ZZZZ</name>
<gene>
    <name evidence="1" type="ORF">LCGC14_1172390</name>
</gene>